<proteinExistence type="predicted"/>
<protein>
    <recommendedName>
        <fullName evidence="1">C-type lectin domain-containing protein</fullName>
    </recommendedName>
</protein>
<dbReference type="InterPro" id="IPR001304">
    <property type="entry name" value="C-type_lectin-like"/>
</dbReference>
<dbReference type="Gene3D" id="3.10.100.10">
    <property type="entry name" value="Mannose-Binding Protein A, subunit A"/>
    <property type="match status" value="2"/>
</dbReference>
<dbReference type="InterPro" id="IPR016187">
    <property type="entry name" value="CTDL_fold"/>
</dbReference>
<feature type="domain" description="C-type lectin" evidence="1">
    <location>
        <begin position="50"/>
        <end position="170"/>
    </location>
</feature>
<evidence type="ECO:0000259" key="1">
    <source>
        <dbReference type="PROSITE" id="PS50041"/>
    </source>
</evidence>
<organism evidence="2 3">
    <name type="scientific">Mesorhabditis belari</name>
    <dbReference type="NCBI Taxonomy" id="2138241"/>
    <lineage>
        <taxon>Eukaryota</taxon>
        <taxon>Metazoa</taxon>
        <taxon>Ecdysozoa</taxon>
        <taxon>Nematoda</taxon>
        <taxon>Chromadorea</taxon>
        <taxon>Rhabditida</taxon>
        <taxon>Rhabditina</taxon>
        <taxon>Rhabditomorpha</taxon>
        <taxon>Rhabditoidea</taxon>
        <taxon>Rhabditidae</taxon>
        <taxon>Mesorhabditinae</taxon>
        <taxon>Mesorhabditis</taxon>
    </lineage>
</organism>
<dbReference type="WBParaSite" id="MBELARI_LOCUS9214">
    <property type="protein sequence ID" value="MBELARI_LOCUS9214"/>
    <property type="gene ID" value="MBELARI_LOCUS9214"/>
</dbReference>
<dbReference type="Pfam" id="PF00059">
    <property type="entry name" value="Lectin_C"/>
    <property type="match status" value="2"/>
</dbReference>
<dbReference type="SMART" id="SM00034">
    <property type="entry name" value="CLECT"/>
    <property type="match status" value="2"/>
</dbReference>
<feature type="domain" description="C-type lectin" evidence="1">
    <location>
        <begin position="200"/>
        <end position="323"/>
    </location>
</feature>
<dbReference type="Proteomes" id="UP000887575">
    <property type="component" value="Unassembled WGS sequence"/>
</dbReference>
<dbReference type="InterPro" id="IPR050111">
    <property type="entry name" value="C-type_lectin/snaclec_domain"/>
</dbReference>
<dbReference type="PANTHER" id="PTHR22803">
    <property type="entry name" value="MANNOSE, PHOSPHOLIPASE, LECTIN RECEPTOR RELATED"/>
    <property type="match status" value="1"/>
</dbReference>
<accession>A0AAF3FPR4</accession>
<dbReference type="InterPro" id="IPR016186">
    <property type="entry name" value="C-type_lectin-like/link_sf"/>
</dbReference>
<keyword evidence="2" id="KW-1185">Reference proteome</keyword>
<evidence type="ECO:0000313" key="2">
    <source>
        <dbReference type="Proteomes" id="UP000887575"/>
    </source>
</evidence>
<dbReference type="PROSITE" id="PS50041">
    <property type="entry name" value="C_TYPE_LECTIN_2"/>
    <property type="match status" value="2"/>
</dbReference>
<name>A0AAF3FPR4_9BILA</name>
<evidence type="ECO:0000313" key="3">
    <source>
        <dbReference type="WBParaSite" id="MBELARI_LOCUS9214"/>
    </source>
</evidence>
<dbReference type="CDD" id="cd00037">
    <property type="entry name" value="CLECT"/>
    <property type="match status" value="2"/>
</dbReference>
<dbReference type="SUPFAM" id="SSF56436">
    <property type="entry name" value="C-type lectin-like"/>
    <property type="match status" value="2"/>
</dbReference>
<dbReference type="AlphaFoldDB" id="A0AAF3FPR4"/>
<reference evidence="3" key="1">
    <citation type="submission" date="2024-02" db="UniProtKB">
        <authorList>
            <consortium name="WormBaseParasite"/>
        </authorList>
    </citation>
    <scope>IDENTIFICATION</scope>
</reference>
<sequence>MELALLNGFNHRSAERSLAKCISRSKCLNSNLVSRPKSEPCLPGWSHSKHFQACYIIIYDLDYEEAKSNCQSMESKMVYVEGETKNLLLLSLIRSEPSKTGNLLLGAQRMNNRFYWDNGSEMNYTHWGSQEPITTNGNENCVLLVTDRNEILSSKFSRWKTTPCNVKQKFSICESKCLNSNLVSRPKSEPCLPGWSHSKHFQACYIIIYDVDYDLAKRICQYMDSKMVYVEGETKNRLLISLIRSEQSKTFASGNLLLGAQRMNNRFYWDNGSEMNYTHWGSQEPITTNGNENCVLLVTDRNEILSSKFSRWKTTPCNVKQKFSICEWKY</sequence>